<dbReference type="GO" id="GO:0005524">
    <property type="term" value="F:ATP binding"/>
    <property type="evidence" value="ECO:0007669"/>
    <property type="project" value="UniProtKB-KW"/>
</dbReference>
<dbReference type="SMART" id="SM00382">
    <property type="entry name" value="AAA"/>
    <property type="match status" value="1"/>
</dbReference>
<dbReference type="EMBL" id="FNDZ01000005">
    <property type="protein sequence ID" value="SDI94628.1"/>
    <property type="molecule type" value="Genomic_DNA"/>
</dbReference>
<accession>A0A1G8PQL3</accession>
<dbReference type="Gene3D" id="3.40.50.300">
    <property type="entry name" value="P-loop containing nucleotide triphosphate hydrolases"/>
    <property type="match status" value="1"/>
</dbReference>
<evidence type="ECO:0000313" key="7">
    <source>
        <dbReference type="Proteomes" id="UP000183255"/>
    </source>
</evidence>
<dbReference type="GO" id="GO:0016887">
    <property type="term" value="F:ATP hydrolysis activity"/>
    <property type="evidence" value="ECO:0007669"/>
    <property type="project" value="InterPro"/>
</dbReference>
<name>A0A1G8PQL3_9CLOT</name>
<dbReference type="RefSeq" id="WP_031576434.1">
    <property type="nucleotide sequence ID" value="NZ_FNDZ01000005.1"/>
</dbReference>
<dbReference type="Pfam" id="PF00005">
    <property type="entry name" value="ABC_tran"/>
    <property type="match status" value="1"/>
</dbReference>
<reference evidence="6 7" key="1">
    <citation type="submission" date="2016-10" db="EMBL/GenBank/DDBJ databases">
        <authorList>
            <person name="de Groot N.N."/>
        </authorList>
    </citation>
    <scope>NUCLEOTIDE SEQUENCE [LARGE SCALE GENOMIC DNA]</scope>
    <source>
        <strain evidence="6 7">CGMCC 1.5058</strain>
    </source>
</reference>
<keyword evidence="4 6" id="KW-0067">ATP-binding</keyword>
<protein>
    <submittedName>
        <fullName evidence="6">Zinc transport system ATP-binding protein</fullName>
    </submittedName>
</protein>
<keyword evidence="3" id="KW-0547">Nucleotide-binding</keyword>
<dbReference type="AlphaFoldDB" id="A0A1G8PQL3"/>
<proteinExistence type="inferred from homology"/>
<dbReference type="InterPro" id="IPR027417">
    <property type="entry name" value="P-loop_NTPase"/>
</dbReference>
<evidence type="ECO:0000259" key="5">
    <source>
        <dbReference type="PROSITE" id="PS50893"/>
    </source>
</evidence>
<dbReference type="PANTHER" id="PTHR42734">
    <property type="entry name" value="METAL TRANSPORT SYSTEM ATP-BINDING PROTEIN TM_0124-RELATED"/>
    <property type="match status" value="1"/>
</dbReference>
<dbReference type="InterPro" id="IPR003439">
    <property type="entry name" value="ABC_transporter-like_ATP-bd"/>
</dbReference>
<evidence type="ECO:0000313" key="6">
    <source>
        <dbReference type="EMBL" id="SDI94628.1"/>
    </source>
</evidence>
<evidence type="ECO:0000256" key="3">
    <source>
        <dbReference type="ARBA" id="ARBA00022741"/>
    </source>
</evidence>
<dbReference type="InterPro" id="IPR050153">
    <property type="entry name" value="Metal_Ion_Import_ABC"/>
</dbReference>
<gene>
    <name evidence="6" type="ORF">SAMN05421804_105173</name>
</gene>
<comment type="similarity">
    <text evidence="1">Belongs to the ABC transporter superfamily.</text>
</comment>
<dbReference type="InterPro" id="IPR003593">
    <property type="entry name" value="AAA+_ATPase"/>
</dbReference>
<evidence type="ECO:0000256" key="1">
    <source>
        <dbReference type="ARBA" id="ARBA00005417"/>
    </source>
</evidence>
<dbReference type="SUPFAM" id="SSF52540">
    <property type="entry name" value="P-loop containing nucleoside triphosphate hydrolases"/>
    <property type="match status" value="1"/>
</dbReference>
<keyword evidence="2" id="KW-0813">Transport</keyword>
<evidence type="ECO:0000256" key="2">
    <source>
        <dbReference type="ARBA" id="ARBA00022448"/>
    </source>
</evidence>
<sequence length="229" mass="25782">MIEISNLSFSYTGEEPYLIKDLNMTIPGGQLISVIGENGSAKSTMIKLVVGLLKPIKGQVKILAKSVGYVPQKMETFNKQFPITVEEVYKTHLRALGIKDNKRIDECLEEVSMLEYKKSLVGNLSGGQTQRVFIGRALLGNPELLILDEPSTGMDIRSQKEVRKILKGLREKGVTILTVEHNISAAIHNSDFIIRMGDNIGVLYDIKTYKRNIQHEDVDNMLVFRKEEF</sequence>
<evidence type="ECO:0000256" key="4">
    <source>
        <dbReference type="ARBA" id="ARBA00022840"/>
    </source>
</evidence>
<dbReference type="PANTHER" id="PTHR42734:SF17">
    <property type="entry name" value="METAL TRANSPORT SYSTEM ATP-BINDING PROTEIN TM_0124-RELATED"/>
    <property type="match status" value="1"/>
</dbReference>
<dbReference type="PROSITE" id="PS50893">
    <property type="entry name" value="ABC_TRANSPORTER_2"/>
    <property type="match status" value="1"/>
</dbReference>
<dbReference type="Proteomes" id="UP000183255">
    <property type="component" value="Unassembled WGS sequence"/>
</dbReference>
<organism evidence="6 7">
    <name type="scientific">Proteiniclasticum ruminis</name>
    <dbReference type="NCBI Taxonomy" id="398199"/>
    <lineage>
        <taxon>Bacteria</taxon>
        <taxon>Bacillati</taxon>
        <taxon>Bacillota</taxon>
        <taxon>Clostridia</taxon>
        <taxon>Eubacteriales</taxon>
        <taxon>Clostridiaceae</taxon>
        <taxon>Proteiniclasticum</taxon>
    </lineage>
</organism>
<feature type="domain" description="ABC transporter" evidence="5">
    <location>
        <begin position="2"/>
        <end position="223"/>
    </location>
</feature>